<dbReference type="InterPro" id="IPR012338">
    <property type="entry name" value="Beta-lactam/transpept-like"/>
</dbReference>
<gene>
    <name evidence="3" type="ORF">SAMN05428946_2521</name>
</gene>
<feature type="domain" description="Beta-lactamase-related" evidence="2">
    <location>
        <begin position="50"/>
        <end position="361"/>
    </location>
</feature>
<dbReference type="InterPro" id="IPR001466">
    <property type="entry name" value="Beta-lactam-related"/>
</dbReference>
<dbReference type="PANTHER" id="PTHR46825">
    <property type="entry name" value="D-ALANYL-D-ALANINE-CARBOXYPEPTIDASE/ENDOPEPTIDASE AMPH"/>
    <property type="match status" value="1"/>
</dbReference>
<feature type="transmembrane region" description="Helical" evidence="1">
    <location>
        <begin position="513"/>
        <end position="533"/>
    </location>
</feature>
<accession>A0A1U7PMG5</accession>
<keyword evidence="1" id="KW-1133">Transmembrane helix</keyword>
<dbReference type="EMBL" id="FTPL01000004">
    <property type="protein sequence ID" value="SIT90796.1"/>
    <property type="molecule type" value="Genomic_DNA"/>
</dbReference>
<evidence type="ECO:0000259" key="2">
    <source>
        <dbReference type="Pfam" id="PF00144"/>
    </source>
</evidence>
<organism evidence="3 4">
    <name type="scientific">Edaphobacillus lindanitolerans</name>
    <dbReference type="NCBI Taxonomy" id="550447"/>
    <lineage>
        <taxon>Bacteria</taxon>
        <taxon>Bacillati</taxon>
        <taxon>Bacillota</taxon>
        <taxon>Bacilli</taxon>
        <taxon>Bacillales</taxon>
        <taxon>Bacillaceae</taxon>
        <taxon>Edaphobacillus</taxon>
    </lineage>
</organism>
<dbReference type="Gene3D" id="3.40.710.10">
    <property type="entry name" value="DD-peptidase/beta-lactamase superfamily"/>
    <property type="match status" value="1"/>
</dbReference>
<evidence type="ECO:0000256" key="1">
    <source>
        <dbReference type="SAM" id="Phobius"/>
    </source>
</evidence>
<feature type="transmembrane region" description="Helical" evidence="1">
    <location>
        <begin position="548"/>
        <end position="569"/>
    </location>
</feature>
<sequence>MNAQGTPPSRLFVYAALIFTVFLFLFHPAVSASKQQEPENQLAEYLKEHEGTAAGAAVIVINEDEVTYRMIGFADRERQIAVDEETVFEWGSVSKLLVWISVFQLAEAGEIHLDKDIDEYLPADFRSKTSDGHPVTMNHLMNHTAGFDDSYTDLMVLEPSEKASLREVLEAADVRQVFPPGQVTAYSNYGAGLAAYIVEEVSGLDFGDYVRSHIFEPLQMMRTAIDPEQDDNQWVKKQRRKIQGYTEDRQLIEPNRYVIPMYPAGSVTGIASDLQKLMQALLSEDGTPLFKQKETIESLFRPSLFYPGTDVPRIANGLFFLPSASGSTLGHGGNTLAFSSSIYVDRAVDTGVLVMTNTAYESALTLGIPELVFGEPPVQNRNQPLEMASKWSGIYEPARVPRHGFSKVYGLFLRSKAEPAGAHGLTMKGLQYTQTEPGVYVTEDDFSAFALDVYSTGPEGDKLLSSGVSDLLYIPRSLHVFQWATVVLAALAGLFSFGFVIVLLLNRKRNNRLLLVQNGLNVLVGLNVVWIVYKAGSMTTYSAIQPFLAANLLYVAGSTFLGCCMLVQLIRNRQIHQRERLLRILTLITAVVLGGNLLYWEFYL</sequence>
<name>A0A1U7PMG5_9BACI</name>
<dbReference type="Pfam" id="PF00144">
    <property type="entry name" value="Beta-lactamase"/>
    <property type="match status" value="1"/>
</dbReference>
<feature type="transmembrane region" description="Helical" evidence="1">
    <location>
        <begin position="581"/>
        <end position="600"/>
    </location>
</feature>
<keyword evidence="1" id="KW-0812">Transmembrane</keyword>
<proteinExistence type="predicted"/>
<keyword evidence="1" id="KW-0472">Membrane</keyword>
<dbReference type="STRING" id="550447.SAMN05428946_2521"/>
<reference evidence="4" key="1">
    <citation type="submission" date="2017-01" db="EMBL/GenBank/DDBJ databases">
        <authorList>
            <person name="Varghese N."/>
            <person name="Submissions S."/>
        </authorList>
    </citation>
    <scope>NUCLEOTIDE SEQUENCE [LARGE SCALE GENOMIC DNA]</scope>
    <source>
        <strain evidence="4">MNA4</strain>
    </source>
</reference>
<dbReference type="AlphaFoldDB" id="A0A1U7PMG5"/>
<evidence type="ECO:0000313" key="4">
    <source>
        <dbReference type="Proteomes" id="UP000187550"/>
    </source>
</evidence>
<dbReference type="Proteomes" id="UP000187550">
    <property type="component" value="Unassembled WGS sequence"/>
</dbReference>
<dbReference type="SUPFAM" id="SSF56601">
    <property type="entry name" value="beta-lactamase/transpeptidase-like"/>
    <property type="match status" value="1"/>
</dbReference>
<protein>
    <submittedName>
        <fullName evidence="3">CubicO group peptidase, beta-lactamase class C family</fullName>
    </submittedName>
</protein>
<dbReference type="InterPro" id="IPR050491">
    <property type="entry name" value="AmpC-like"/>
</dbReference>
<evidence type="ECO:0000313" key="3">
    <source>
        <dbReference type="EMBL" id="SIT90796.1"/>
    </source>
</evidence>
<keyword evidence="4" id="KW-1185">Reference proteome</keyword>
<dbReference type="PANTHER" id="PTHR46825:SF9">
    <property type="entry name" value="BETA-LACTAMASE-RELATED DOMAIN-CONTAINING PROTEIN"/>
    <property type="match status" value="1"/>
</dbReference>
<feature type="transmembrane region" description="Helical" evidence="1">
    <location>
        <begin position="480"/>
        <end position="506"/>
    </location>
</feature>